<dbReference type="SMART" id="SM00382">
    <property type="entry name" value="AAA"/>
    <property type="match status" value="1"/>
</dbReference>
<dbReference type="PANTHER" id="PTHR42957:SF1">
    <property type="entry name" value="HELICASE MJ1565-RELATED"/>
    <property type="match status" value="1"/>
</dbReference>
<dbReference type="EMBL" id="DSJL01000011">
    <property type="protein sequence ID" value="HEF65651.1"/>
    <property type="molecule type" value="Genomic_DNA"/>
</dbReference>
<proteinExistence type="predicted"/>
<keyword evidence="2" id="KW-0067">ATP-binding</keyword>
<dbReference type="AlphaFoldDB" id="A0A7C1XH35"/>
<dbReference type="PANTHER" id="PTHR42957">
    <property type="entry name" value="HELICASE MJ1565-RELATED"/>
    <property type="match status" value="1"/>
</dbReference>
<name>A0A7C1XH35_THERO</name>
<dbReference type="GO" id="GO:0005524">
    <property type="term" value="F:ATP binding"/>
    <property type="evidence" value="ECO:0007669"/>
    <property type="project" value="UniProtKB-KW"/>
</dbReference>
<sequence length="593" mass="66667">MNGSALLTVDGIEPIGVVGSPSSTGHLTLELLDAATRRKLVGELVLLPFFQDGLRHYALGQITEVELRNVWHEDPTIRSLVRQRGRIDAVSERQDTHRGILEVSAVFCEENGRFRPSILGNVPPTGTPIYAVTDDVLAKLLAHAREDLFYLGRVYGSGPKLPLWFKHFGIGPRGAGEAYHLGIFGKTGSGKSVLAKMLLVAYARHPEMAILIIDPQGEYSKDLRGQPAPGGFLLPLHALLQERLQRMTVVMSVRDLILDQWELFEELLTTSEFFDKLTFGARENRQLAARELAQRLRKQGLALTALHEWRSFQLVWQILSDEQVQRVFYRSAEARARFQWALQNADRDELYHHSWRPLTLLFNDRHNARARTIARIVNGLFRPQDRLIIALDLSGTDRSGQNDSVLWNETIQEIVIRRLLEGIRVAAEQAYQQSQNLNTLILIDEAHRLAPSGYLDPDTPRAQIRTLLKDAVRTTRKYGVGWLVISQTLASLDAEIISQLRIAFFGYGLGLGQEYRALESFAGGDEHALALYRLFRDPHSSFDPTSREYSFMTVGPVSPLSFAGTPLFFNAFTDVEEFLAANGLTLPMRALAP</sequence>
<gene>
    <name evidence="2" type="ORF">ENP47_08655</name>
</gene>
<evidence type="ECO:0000259" key="1">
    <source>
        <dbReference type="SMART" id="SM00382"/>
    </source>
</evidence>
<dbReference type="InterPro" id="IPR002789">
    <property type="entry name" value="HerA_central"/>
</dbReference>
<dbReference type="InterPro" id="IPR003593">
    <property type="entry name" value="AAA+_ATPase"/>
</dbReference>
<dbReference type="Pfam" id="PF01935">
    <property type="entry name" value="DUF87"/>
    <property type="match status" value="1"/>
</dbReference>
<evidence type="ECO:0000313" key="2">
    <source>
        <dbReference type="EMBL" id="HEF65651.1"/>
    </source>
</evidence>
<dbReference type="Gene3D" id="3.40.50.300">
    <property type="entry name" value="P-loop containing nucleotide triphosphate hydrolases"/>
    <property type="match status" value="2"/>
</dbReference>
<protein>
    <submittedName>
        <fullName evidence="2">ATP-binding protein</fullName>
    </submittedName>
</protein>
<organism evidence="2">
    <name type="scientific">Thermomicrobium roseum</name>
    <dbReference type="NCBI Taxonomy" id="500"/>
    <lineage>
        <taxon>Bacteria</taxon>
        <taxon>Pseudomonadati</taxon>
        <taxon>Thermomicrobiota</taxon>
        <taxon>Thermomicrobia</taxon>
        <taxon>Thermomicrobiales</taxon>
        <taxon>Thermomicrobiaceae</taxon>
        <taxon>Thermomicrobium</taxon>
    </lineage>
</organism>
<dbReference type="SUPFAM" id="SSF52540">
    <property type="entry name" value="P-loop containing nucleoside triphosphate hydrolases"/>
    <property type="match status" value="1"/>
</dbReference>
<dbReference type="InterPro" id="IPR027417">
    <property type="entry name" value="P-loop_NTPase"/>
</dbReference>
<comment type="caution">
    <text evidence="2">The sequence shown here is derived from an EMBL/GenBank/DDBJ whole genome shotgun (WGS) entry which is preliminary data.</text>
</comment>
<feature type="domain" description="AAA+ ATPase" evidence="1">
    <location>
        <begin position="177"/>
        <end position="509"/>
    </location>
</feature>
<accession>A0A7C1XH35</accession>
<keyword evidence="2" id="KW-0547">Nucleotide-binding</keyword>
<reference evidence="2" key="1">
    <citation type="journal article" date="2020" name="mSystems">
        <title>Genome- and Community-Level Interaction Insights into Carbon Utilization and Element Cycling Functions of Hydrothermarchaeota in Hydrothermal Sediment.</title>
        <authorList>
            <person name="Zhou Z."/>
            <person name="Liu Y."/>
            <person name="Xu W."/>
            <person name="Pan J."/>
            <person name="Luo Z.H."/>
            <person name="Li M."/>
        </authorList>
    </citation>
    <scope>NUCLEOTIDE SEQUENCE [LARGE SCALE GENOMIC DNA]</scope>
    <source>
        <strain evidence="2">SpSt-222</strain>
    </source>
</reference>
<dbReference type="InterPro" id="IPR008571">
    <property type="entry name" value="HerA-like"/>
</dbReference>